<dbReference type="NCBIfam" id="TIGR01783">
    <property type="entry name" value="TonB-siderophor"/>
    <property type="match status" value="1"/>
</dbReference>
<evidence type="ECO:0000256" key="14">
    <source>
        <dbReference type="PROSITE-ProRule" id="PRU01360"/>
    </source>
</evidence>
<keyword evidence="8" id="KW-0408">Iron</keyword>
<dbReference type="CDD" id="cd01347">
    <property type="entry name" value="ligand_gated_channel"/>
    <property type="match status" value="1"/>
</dbReference>
<dbReference type="Gene3D" id="2.40.170.20">
    <property type="entry name" value="TonB-dependent receptor, beta-barrel domain"/>
    <property type="match status" value="1"/>
</dbReference>
<organism evidence="20 21">
    <name type="scientific">Acetobacter syzygii</name>
    <dbReference type="NCBI Taxonomy" id="146476"/>
    <lineage>
        <taxon>Bacteria</taxon>
        <taxon>Pseudomonadati</taxon>
        <taxon>Pseudomonadota</taxon>
        <taxon>Alphaproteobacteria</taxon>
        <taxon>Acetobacterales</taxon>
        <taxon>Acetobacteraceae</taxon>
        <taxon>Acetobacter</taxon>
    </lineage>
</organism>
<keyword evidence="4 14" id="KW-1134">Transmembrane beta strand</keyword>
<evidence type="ECO:0000256" key="11">
    <source>
        <dbReference type="ARBA" id="ARBA00023136"/>
    </source>
</evidence>
<comment type="caution">
    <text evidence="20">The sequence shown here is derived from an EMBL/GenBank/DDBJ whole genome shotgun (WGS) entry which is preliminary data.</text>
</comment>
<feature type="domain" description="TonB-dependent receptor-like beta-barrel" evidence="18">
    <location>
        <begin position="277"/>
        <end position="698"/>
    </location>
</feature>
<evidence type="ECO:0000256" key="1">
    <source>
        <dbReference type="ARBA" id="ARBA00004571"/>
    </source>
</evidence>
<dbReference type="OrthoDB" id="9760333at2"/>
<evidence type="ECO:0000256" key="16">
    <source>
        <dbReference type="SAM" id="MobiDB-lite"/>
    </source>
</evidence>
<evidence type="ECO:0000259" key="18">
    <source>
        <dbReference type="Pfam" id="PF00593"/>
    </source>
</evidence>
<dbReference type="InterPro" id="IPR012910">
    <property type="entry name" value="Plug_dom"/>
</dbReference>
<evidence type="ECO:0000313" key="20">
    <source>
        <dbReference type="EMBL" id="PAL19988.1"/>
    </source>
</evidence>
<evidence type="ECO:0000256" key="4">
    <source>
        <dbReference type="ARBA" id="ARBA00022452"/>
    </source>
</evidence>
<evidence type="ECO:0000256" key="9">
    <source>
        <dbReference type="ARBA" id="ARBA00023065"/>
    </source>
</evidence>
<keyword evidence="3 14" id="KW-0813">Transport</keyword>
<keyword evidence="6 14" id="KW-0812">Transmembrane</keyword>
<dbReference type="GO" id="GO:0015344">
    <property type="term" value="F:siderophore uptake transmembrane transporter activity"/>
    <property type="evidence" value="ECO:0007669"/>
    <property type="project" value="TreeGrafter"/>
</dbReference>
<feature type="region of interest" description="Disordered" evidence="16">
    <location>
        <begin position="36"/>
        <end position="58"/>
    </location>
</feature>
<proteinExistence type="inferred from homology"/>
<comment type="subcellular location">
    <subcellularLocation>
        <location evidence="1 14">Cell outer membrane</location>
        <topology evidence="1 14">Multi-pass membrane protein</topology>
    </subcellularLocation>
</comment>
<evidence type="ECO:0000256" key="8">
    <source>
        <dbReference type="ARBA" id="ARBA00023004"/>
    </source>
</evidence>
<name>A0A270B4T2_9PROT</name>
<evidence type="ECO:0000256" key="7">
    <source>
        <dbReference type="ARBA" id="ARBA00022729"/>
    </source>
</evidence>
<evidence type="ECO:0000256" key="3">
    <source>
        <dbReference type="ARBA" id="ARBA00022448"/>
    </source>
</evidence>
<keyword evidence="5" id="KW-0410">Iron transport</keyword>
<feature type="signal peptide" evidence="17">
    <location>
        <begin position="1"/>
        <end position="32"/>
    </location>
</feature>
<gene>
    <name evidence="20" type="ORF">B9K05_13475</name>
</gene>
<keyword evidence="11 14" id="KW-0472">Membrane</keyword>
<dbReference type="GO" id="GO:0015891">
    <property type="term" value="P:siderophore transport"/>
    <property type="evidence" value="ECO:0007669"/>
    <property type="project" value="InterPro"/>
</dbReference>
<keyword evidence="7 17" id="KW-0732">Signal</keyword>
<feature type="chain" id="PRO_5012854424" evidence="17">
    <location>
        <begin position="33"/>
        <end position="731"/>
    </location>
</feature>
<dbReference type="Pfam" id="PF00593">
    <property type="entry name" value="TonB_dep_Rec_b-barrel"/>
    <property type="match status" value="1"/>
</dbReference>
<evidence type="ECO:0000256" key="13">
    <source>
        <dbReference type="ARBA" id="ARBA00023237"/>
    </source>
</evidence>
<evidence type="ECO:0000256" key="10">
    <source>
        <dbReference type="ARBA" id="ARBA00023077"/>
    </source>
</evidence>
<evidence type="ECO:0000256" key="12">
    <source>
        <dbReference type="ARBA" id="ARBA00023170"/>
    </source>
</evidence>
<dbReference type="SUPFAM" id="SSF56935">
    <property type="entry name" value="Porins"/>
    <property type="match status" value="1"/>
</dbReference>
<evidence type="ECO:0000256" key="5">
    <source>
        <dbReference type="ARBA" id="ARBA00022496"/>
    </source>
</evidence>
<dbReference type="GO" id="GO:0038023">
    <property type="term" value="F:signaling receptor activity"/>
    <property type="evidence" value="ECO:0007669"/>
    <property type="project" value="InterPro"/>
</dbReference>
<dbReference type="EMBL" id="NDFP01000027">
    <property type="protein sequence ID" value="PAL19988.1"/>
    <property type="molecule type" value="Genomic_DNA"/>
</dbReference>
<dbReference type="Pfam" id="PF07715">
    <property type="entry name" value="Plug"/>
    <property type="match status" value="1"/>
</dbReference>
<reference evidence="20 21" key="1">
    <citation type="submission" date="2017-04" db="EMBL/GenBank/DDBJ databases">
        <title>Kefir bacterial isolates.</title>
        <authorList>
            <person name="Kim Y."/>
            <person name="Blasche S."/>
            <person name="Patil K.R."/>
        </authorList>
    </citation>
    <scope>NUCLEOTIDE SEQUENCE [LARGE SCALE GENOMIC DNA]</scope>
    <source>
        <strain evidence="20 21">KR-2</strain>
    </source>
</reference>
<keyword evidence="12 20" id="KW-0675">Receptor</keyword>
<dbReference type="GO" id="GO:0009279">
    <property type="term" value="C:cell outer membrane"/>
    <property type="evidence" value="ECO:0007669"/>
    <property type="project" value="UniProtKB-SubCell"/>
</dbReference>
<keyword evidence="21" id="KW-1185">Reference proteome</keyword>
<dbReference type="PANTHER" id="PTHR32552:SF68">
    <property type="entry name" value="FERRICHROME OUTER MEMBRANE TRANSPORTER_PHAGE RECEPTOR"/>
    <property type="match status" value="1"/>
</dbReference>
<dbReference type="InterPro" id="IPR037066">
    <property type="entry name" value="Plug_dom_sf"/>
</dbReference>
<keyword evidence="13 14" id="KW-0998">Cell outer membrane</keyword>
<keyword evidence="9" id="KW-0406">Ion transport</keyword>
<evidence type="ECO:0000256" key="17">
    <source>
        <dbReference type="SAM" id="SignalP"/>
    </source>
</evidence>
<keyword evidence="10 15" id="KW-0798">TonB box</keyword>
<sequence>MNYLINFRASGAWVLACGCALAALSYGPTAIAAEPSNVTPKKAAASKKRTDEPTDVQTSNWSGEALIVRGKHLSYTAPTSSAATRTDTPLIQVPQSVQVITRTLIQEQDSHSLSAALVNVSGITPTRTDAILFVPPIVRGFPAEVYLDGLPIFAGNQQAFAPNALVGVERIEVLKGPSATLYGGGLGTPLGGIINIESERPDDKTGGYVAMRGGSYDTLNPYGDVNLKLSPKVSIRLAGEYQSYESWINKVHGKQWSLQPSLLYQIDDDTDLIVRGQFNDRRNLEYSGLPADEALAGKLDRHAFPGSPINQPETNNENRMGSVALHHAFNDRVKLTVTGRYYDNTVHEYGSFIDPDLFPTDASAPTVYEVLPILMHNRTKEATFDASLSAKLHFLGGTHQLLGGINYDWTSFYSAMGFGVSDTPSGTIDLANPAYSLSYTPQLPVNSYTNDHYQTYAVYAQDQATYGRLHVTGGLRFTALKFREATDYDVANNSTYYHVSPRIGATFDIVQGVALYAGYATAFRAAFGFVGLEAPKPETSHNVEVGMKLALPETGLSGTIGLFRQTHDNVAVSDMNNVGYYVQSGRQRAQGVEADIVWEPTPAFSLLANYAYTDTRDNGVSPGDQIARVPKSSGRVAARYRLMHGWAKGLSFGAGVTAYTSRALTLPNTISVPGYAVVDAQADYTFDRYTLGISIVNLGNRKAWDPYSYMGNPVVAPIQPLSAYATLKVRL</sequence>
<dbReference type="RefSeq" id="WP_095351966.1">
    <property type="nucleotide sequence ID" value="NZ_JABUNT010000017.1"/>
</dbReference>
<dbReference type="InterPro" id="IPR039426">
    <property type="entry name" value="TonB-dep_rcpt-like"/>
</dbReference>
<dbReference type="InterPro" id="IPR036942">
    <property type="entry name" value="Beta-barrel_TonB_sf"/>
</dbReference>
<dbReference type="Gene3D" id="2.170.130.10">
    <property type="entry name" value="TonB-dependent receptor, plug domain"/>
    <property type="match status" value="1"/>
</dbReference>
<protein>
    <submittedName>
        <fullName evidence="20">TonB-dependent siderophore receptor</fullName>
    </submittedName>
</protein>
<evidence type="ECO:0000256" key="2">
    <source>
        <dbReference type="ARBA" id="ARBA00009810"/>
    </source>
</evidence>
<dbReference type="InterPro" id="IPR010105">
    <property type="entry name" value="TonB_sidphr_rcpt"/>
</dbReference>
<evidence type="ECO:0000256" key="15">
    <source>
        <dbReference type="RuleBase" id="RU003357"/>
    </source>
</evidence>
<evidence type="ECO:0000256" key="6">
    <source>
        <dbReference type="ARBA" id="ARBA00022692"/>
    </source>
</evidence>
<dbReference type="Proteomes" id="UP000216033">
    <property type="component" value="Unassembled WGS sequence"/>
</dbReference>
<evidence type="ECO:0000259" key="19">
    <source>
        <dbReference type="Pfam" id="PF07715"/>
    </source>
</evidence>
<accession>A0A270B4T2</accession>
<dbReference type="PANTHER" id="PTHR32552">
    <property type="entry name" value="FERRICHROME IRON RECEPTOR-RELATED"/>
    <property type="match status" value="1"/>
</dbReference>
<dbReference type="InterPro" id="IPR000531">
    <property type="entry name" value="Beta-barrel_TonB"/>
</dbReference>
<dbReference type="PROSITE" id="PS52016">
    <property type="entry name" value="TONB_DEPENDENT_REC_3"/>
    <property type="match status" value="1"/>
</dbReference>
<feature type="domain" description="TonB-dependent receptor plug" evidence="19">
    <location>
        <begin position="90"/>
        <end position="185"/>
    </location>
</feature>
<evidence type="ECO:0000313" key="21">
    <source>
        <dbReference type="Proteomes" id="UP000216033"/>
    </source>
</evidence>
<dbReference type="AlphaFoldDB" id="A0A270B4T2"/>
<comment type="similarity">
    <text evidence="2 14 15">Belongs to the TonB-dependent receptor family.</text>
</comment>